<proteinExistence type="predicted"/>
<dbReference type="InterPro" id="IPR020449">
    <property type="entry name" value="Tscrpt_reg_AraC-type_HTH"/>
</dbReference>
<gene>
    <name evidence="5" type="ORF">ES711_01185</name>
</gene>
<evidence type="ECO:0000256" key="3">
    <source>
        <dbReference type="ARBA" id="ARBA00023163"/>
    </source>
</evidence>
<evidence type="ECO:0000313" key="6">
    <source>
        <dbReference type="Proteomes" id="UP000321734"/>
    </source>
</evidence>
<sequence>MFLLIVVYLISRKLPNLNNFKSLNTNFLTYVKSVMIEITINAESSEGALLQIQDLLGGDLHEHCGELTLRFDNDIAKGCIRCINFDWGVNLVEFDAIFFEDILFVDNHKNYNPIHFSYCSLGNFKHRFENQKEFHTIEQYHSSILVAEKNIQHFTLLQKDKHLIFNSIRIIRKEFVQKRNTQLTELNKKLYEVFVDQHHETTYAYYSPIHLRMEDRVKSLRDLKAEGIIRILQIEGEVYQLLAMHIARHERFENNDPIPHMLLKSELKKVKSYAEKILTEPSLNYNLEKISRECGLSQAKLQEGFKFLYARTVAEYIKHVRLEAARELMNTTDLNISQIVYTIGFTSRSYFSKIFKETYEMTPNEFKKKIILLNEEKEPN</sequence>
<dbReference type="PANTHER" id="PTHR47893:SF1">
    <property type="entry name" value="REGULATORY PROTEIN PCHR"/>
    <property type="match status" value="1"/>
</dbReference>
<organism evidence="5 6">
    <name type="scientific">Gelidibacter salicanalis</name>
    <dbReference type="NCBI Taxonomy" id="291193"/>
    <lineage>
        <taxon>Bacteria</taxon>
        <taxon>Pseudomonadati</taxon>
        <taxon>Bacteroidota</taxon>
        <taxon>Flavobacteriia</taxon>
        <taxon>Flavobacteriales</taxon>
        <taxon>Flavobacteriaceae</taxon>
        <taxon>Gelidibacter</taxon>
    </lineage>
</organism>
<keyword evidence="6" id="KW-1185">Reference proteome</keyword>
<evidence type="ECO:0000256" key="1">
    <source>
        <dbReference type="ARBA" id="ARBA00023015"/>
    </source>
</evidence>
<dbReference type="EMBL" id="VORX01000001">
    <property type="protein sequence ID" value="TXE10549.1"/>
    <property type="molecule type" value="Genomic_DNA"/>
</dbReference>
<keyword evidence="3" id="KW-0804">Transcription</keyword>
<dbReference type="GO" id="GO:0003700">
    <property type="term" value="F:DNA-binding transcription factor activity"/>
    <property type="evidence" value="ECO:0007669"/>
    <property type="project" value="InterPro"/>
</dbReference>
<evidence type="ECO:0000313" key="5">
    <source>
        <dbReference type="EMBL" id="TXE10549.1"/>
    </source>
</evidence>
<dbReference type="RefSeq" id="WP_146888768.1">
    <property type="nucleotide sequence ID" value="NZ_VORX01000001.1"/>
</dbReference>
<name>A0A5C7ASG1_9FLAO</name>
<dbReference type="SMART" id="SM00342">
    <property type="entry name" value="HTH_ARAC"/>
    <property type="match status" value="1"/>
</dbReference>
<dbReference type="InterPro" id="IPR018060">
    <property type="entry name" value="HTH_AraC"/>
</dbReference>
<accession>A0A5C7ASG1</accession>
<dbReference type="OrthoDB" id="2666928at2"/>
<feature type="domain" description="HTH araC/xylS-type" evidence="4">
    <location>
        <begin position="268"/>
        <end position="369"/>
    </location>
</feature>
<dbReference type="Gene3D" id="1.10.10.60">
    <property type="entry name" value="Homeodomain-like"/>
    <property type="match status" value="1"/>
</dbReference>
<protein>
    <submittedName>
        <fullName evidence="5">Helix-turn-helix domain-containing protein</fullName>
    </submittedName>
</protein>
<dbReference type="AlphaFoldDB" id="A0A5C7ASG1"/>
<dbReference type="InterPro" id="IPR053142">
    <property type="entry name" value="PchR_regulatory_protein"/>
</dbReference>
<dbReference type="SUPFAM" id="SSF46689">
    <property type="entry name" value="Homeodomain-like"/>
    <property type="match status" value="1"/>
</dbReference>
<dbReference type="PRINTS" id="PR00032">
    <property type="entry name" value="HTHARAC"/>
</dbReference>
<dbReference type="PANTHER" id="PTHR47893">
    <property type="entry name" value="REGULATORY PROTEIN PCHR"/>
    <property type="match status" value="1"/>
</dbReference>
<dbReference type="Proteomes" id="UP000321734">
    <property type="component" value="Unassembled WGS sequence"/>
</dbReference>
<evidence type="ECO:0000259" key="4">
    <source>
        <dbReference type="PROSITE" id="PS01124"/>
    </source>
</evidence>
<dbReference type="InterPro" id="IPR009057">
    <property type="entry name" value="Homeodomain-like_sf"/>
</dbReference>
<dbReference type="GO" id="GO:0043565">
    <property type="term" value="F:sequence-specific DNA binding"/>
    <property type="evidence" value="ECO:0007669"/>
    <property type="project" value="InterPro"/>
</dbReference>
<dbReference type="PROSITE" id="PS01124">
    <property type="entry name" value="HTH_ARAC_FAMILY_2"/>
    <property type="match status" value="1"/>
</dbReference>
<keyword evidence="2" id="KW-0238">DNA-binding</keyword>
<evidence type="ECO:0000256" key="2">
    <source>
        <dbReference type="ARBA" id="ARBA00023125"/>
    </source>
</evidence>
<keyword evidence="1" id="KW-0805">Transcription regulation</keyword>
<reference evidence="5 6" key="1">
    <citation type="submission" date="2019-08" db="EMBL/GenBank/DDBJ databases">
        <title>Genome sequence of Gelidibacter salicanalis IC162T.</title>
        <authorList>
            <person name="Bowman J.P."/>
        </authorList>
    </citation>
    <scope>NUCLEOTIDE SEQUENCE [LARGE SCALE GENOMIC DNA]</scope>
    <source>
        <strain evidence="5 6">IC162</strain>
    </source>
</reference>
<comment type="caution">
    <text evidence="5">The sequence shown here is derived from an EMBL/GenBank/DDBJ whole genome shotgun (WGS) entry which is preliminary data.</text>
</comment>
<dbReference type="Pfam" id="PF12833">
    <property type="entry name" value="HTH_18"/>
    <property type="match status" value="1"/>
</dbReference>